<dbReference type="PANTHER" id="PTHR40065:SF3">
    <property type="entry name" value="RNA-BINDING PROTEIN YHBY"/>
    <property type="match status" value="1"/>
</dbReference>
<sequence length="106" mass="11621">MSLTLDTEARRALKKQAHHLKPIVQSGAAGLSEAVLAEIERALVDHELVKIKLAADDKSAFQADVDTACETLRAACVQQIGRTATLYRPKPDKQKTEKSGNKKKKK</sequence>
<keyword evidence="1 2" id="KW-0694">RNA-binding</keyword>
<gene>
    <name evidence="5" type="ORF">ACFOSU_18105</name>
</gene>
<evidence type="ECO:0000256" key="1">
    <source>
        <dbReference type="ARBA" id="ARBA00022884"/>
    </source>
</evidence>
<comment type="caution">
    <text evidence="5">The sequence shown here is derived from an EMBL/GenBank/DDBJ whole genome shotgun (WGS) entry which is preliminary data.</text>
</comment>
<accession>A0ABV7ESM5</accession>
<dbReference type="Proteomes" id="UP001595462">
    <property type="component" value="Unassembled WGS sequence"/>
</dbReference>
<dbReference type="PANTHER" id="PTHR40065">
    <property type="entry name" value="RNA-BINDING PROTEIN YHBY"/>
    <property type="match status" value="1"/>
</dbReference>
<dbReference type="InterPro" id="IPR035920">
    <property type="entry name" value="YhbY-like_sf"/>
</dbReference>
<reference evidence="6" key="1">
    <citation type="journal article" date="2019" name="Int. J. Syst. Evol. Microbiol.">
        <title>The Global Catalogue of Microorganisms (GCM) 10K type strain sequencing project: providing services to taxonomists for standard genome sequencing and annotation.</title>
        <authorList>
            <consortium name="The Broad Institute Genomics Platform"/>
            <consortium name="The Broad Institute Genome Sequencing Center for Infectious Disease"/>
            <person name="Wu L."/>
            <person name="Ma J."/>
        </authorList>
    </citation>
    <scope>NUCLEOTIDE SEQUENCE [LARGE SCALE GENOMIC DNA]</scope>
    <source>
        <strain evidence="6">KCTC 52640</strain>
    </source>
</reference>
<evidence type="ECO:0000256" key="2">
    <source>
        <dbReference type="PROSITE-ProRule" id="PRU00626"/>
    </source>
</evidence>
<organism evidence="5 6">
    <name type="scientific">Salinisphaera aquimarina</name>
    <dbReference type="NCBI Taxonomy" id="2094031"/>
    <lineage>
        <taxon>Bacteria</taxon>
        <taxon>Pseudomonadati</taxon>
        <taxon>Pseudomonadota</taxon>
        <taxon>Gammaproteobacteria</taxon>
        <taxon>Salinisphaerales</taxon>
        <taxon>Salinisphaeraceae</taxon>
        <taxon>Salinisphaera</taxon>
    </lineage>
</organism>
<name>A0ABV7ESM5_9GAMM</name>
<dbReference type="Gene3D" id="3.30.110.60">
    <property type="entry name" value="YhbY-like"/>
    <property type="match status" value="1"/>
</dbReference>
<protein>
    <submittedName>
        <fullName evidence="5">YhbY family RNA-binding protein</fullName>
    </submittedName>
</protein>
<keyword evidence="6" id="KW-1185">Reference proteome</keyword>
<feature type="compositionally biased region" description="Basic and acidic residues" evidence="3">
    <location>
        <begin position="89"/>
        <end position="100"/>
    </location>
</feature>
<dbReference type="PROSITE" id="PS51295">
    <property type="entry name" value="CRM"/>
    <property type="match status" value="1"/>
</dbReference>
<feature type="domain" description="CRM" evidence="4">
    <location>
        <begin position="3"/>
        <end position="99"/>
    </location>
</feature>
<dbReference type="EMBL" id="JBHRSS010000008">
    <property type="protein sequence ID" value="MFC3105787.1"/>
    <property type="molecule type" value="Genomic_DNA"/>
</dbReference>
<evidence type="ECO:0000313" key="5">
    <source>
        <dbReference type="EMBL" id="MFC3105787.1"/>
    </source>
</evidence>
<evidence type="ECO:0000256" key="3">
    <source>
        <dbReference type="SAM" id="MobiDB-lite"/>
    </source>
</evidence>
<dbReference type="SMART" id="SM01103">
    <property type="entry name" value="CRS1_YhbY"/>
    <property type="match status" value="1"/>
</dbReference>
<feature type="region of interest" description="Disordered" evidence="3">
    <location>
        <begin position="85"/>
        <end position="106"/>
    </location>
</feature>
<dbReference type="RefSeq" id="WP_380691320.1">
    <property type="nucleotide sequence ID" value="NZ_JBHRSS010000008.1"/>
</dbReference>
<evidence type="ECO:0000259" key="4">
    <source>
        <dbReference type="PROSITE" id="PS51295"/>
    </source>
</evidence>
<dbReference type="Pfam" id="PF01985">
    <property type="entry name" value="CRS1_YhbY"/>
    <property type="match status" value="1"/>
</dbReference>
<dbReference type="InterPro" id="IPR051925">
    <property type="entry name" value="RNA-binding_domain"/>
</dbReference>
<proteinExistence type="predicted"/>
<dbReference type="SUPFAM" id="SSF75471">
    <property type="entry name" value="YhbY-like"/>
    <property type="match status" value="1"/>
</dbReference>
<dbReference type="InterPro" id="IPR001890">
    <property type="entry name" value="RNA-binding_CRM"/>
</dbReference>
<evidence type="ECO:0000313" key="6">
    <source>
        <dbReference type="Proteomes" id="UP001595462"/>
    </source>
</evidence>